<sequence length="43" mass="4904">MLKLSAYVIRMPCISWLALSRISEVKLVCTLVCNEFSCVELIQ</sequence>
<reference evidence="1" key="1">
    <citation type="submission" date="2022-10" db="EMBL/GenBank/DDBJ databases">
        <authorList>
            <person name="Hyden B.L."/>
            <person name="Feng K."/>
            <person name="Yates T."/>
            <person name="Jawdy S."/>
            <person name="Smart L.B."/>
            <person name="Muchero W."/>
        </authorList>
    </citation>
    <scope>NUCLEOTIDE SEQUENCE</scope>
    <source>
        <tissue evidence="1">Shoot tip</tissue>
    </source>
</reference>
<organism evidence="1 2">
    <name type="scientific">Salix suchowensis</name>
    <dbReference type="NCBI Taxonomy" id="1278906"/>
    <lineage>
        <taxon>Eukaryota</taxon>
        <taxon>Viridiplantae</taxon>
        <taxon>Streptophyta</taxon>
        <taxon>Embryophyta</taxon>
        <taxon>Tracheophyta</taxon>
        <taxon>Spermatophyta</taxon>
        <taxon>Magnoliopsida</taxon>
        <taxon>eudicotyledons</taxon>
        <taxon>Gunneridae</taxon>
        <taxon>Pentapetalae</taxon>
        <taxon>rosids</taxon>
        <taxon>fabids</taxon>
        <taxon>Malpighiales</taxon>
        <taxon>Salicaceae</taxon>
        <taxon>Saliceae</taxon>
        <taxon>Salix</taxon>
    </lineage>
</organism>
<proteinExistence type="predicted"/>
<name>A0ABQ9B5C5_9ROSI</name>
<reference evidence="1" key="2">
    <citation type="journal article" date="2023" name="Int. J. Mol. Sci.">
        <title>De Novo Assembly and Annotation of 11 Diverse Shrub Willow (Salix) Genomes Reveals Novel Gene Organization in Sex-Linked Regions.</title>
        <authorList>
            <person name="Hyden B."/>
            <person name="Feng K."/>
            <person name="Yates T.B."/>
            <person name="Jawdy S."/>
            <person name="Cereghino C."/>
            <person name="Smart L.B."/>
            <person name="Muchero W."/>
        </authorList>
    </citation>
    <scope>NUCLEOTIDE SEQUENCE</scope>
    <source>
        <tissue evidence="1">Shoot tip</tissue>
    </source>
</reference>
<dbReference type="Proteomes" id="UP001141253">
    <property type="component" value="Chromosome 12"/>
</dbReference>
<protein>
    <submittedName>
        <fullName evidence="1">Uncharacterized protein</fullName>
    </submittedName>
</protein>
<dbReference type="EMBL" id="JAPFFI010000010">
    <property type="protein sequence ID" value="KAJ6375111.1"/>
    <property type="molecule type" value="Genomic_DNA"/>
</dbReference>
<keyword evidence="2" id="KW-1185">Reference proteome</keyword>
<evidence type="ECO:0000313" key="2">
    <source>
        <dbReference type="Proteomes" id="UP001141253"/>
    </source>
</evidence>
<evidence type="ECO:0000313" key="1">
    <source>
        <dbReference type="EMBL" id="KAJ6375111.1"/>
    </source>
</evidence>
<accession>A0ABQ9B5C5</accession>
<comment type="caution">
    <text evidence="1">The sequence shown here is derived from an EMBL/GenBank/DDBJ whole genome shotgun (WGS) entry which is preliminary data.</text>
</comment>
<gene>
    <name evidence="1" type="ORF">OIU77_000143</name>
</gene>